<reference evidence="1" key="1">
    <citation type="submission" date="2023-05" db="EMBL/GenBank/DDBJ databases">
        <title>Nepenthes gracilis genome sequencing.</title>
        <authorList>
            <person name="Fukushima K."/>
        </authorList>
    </citation>
    <scope>NUCLEOTIDE SEQUENCE</scope>
    <source>
        <strain evidence="1">SING2019-196</strain>
    </source>
</reference>
<organism evidence="1 2">
    <name type="scientific">Nepenthes gracilis</name>
    <name type="common">Slender pitcher plant</name>
    <dbReference type="NCBI Taxonomy" id="150966"/>
    <lineage>
        <taxon>Eukaryota</taxon>
        <taxon>Viridiplantae</taxon>
        <taxon>Streptophyta</taxon>
        <taxon>Embryophyta</taxon>
        <taxon>Tracheophyta</taxon>
        <taxon>Spermatophyta</taxon>
        <taxon>Magnoliopsida</taxon>
        <taxon>eudicotyledons</taxon>
        <taxon>Gunneridae</taxon>
        <taxon>Pentapetalae</taxon>
        <taxon>Caryophyllales</taxon>
        <taxon>Nepenthaceae</taxon>
        <taxon>Nepenthes</taxon>
    </lineage>
</organism>
<dbReference type="EMBL" id="BSYO01000002">
    <property type="protein sequence ID" value="GMH00373.1"/>
    <property type="molecule type" value="Genomic_DNA"/>
</dbReference>
<protein>
    <submittedName>
        <fullName evidence="1">Uncharacterized protein</fullName>
    </submittedName>
</protein>
<dbReference type="Proteomes" id="UP001279734">
    <property type="component" value="Unassembled WGS sequence"/>
</dbReference>
<keyword evidence="2" id="KW-1185">Reference proteome</keyword>
<dbReference type="AlphaFoldDB" id="A0AAD3P6J3"/>
<comment type="caution">
    <text evidence="1">The sequence shown here is derived from an EMBL/GenBank/DDBJ whole genome shotgun (WGS) entry which is preliminary data.</text>
</comment>
<gene>
    <name evidence="1" type="ORF">Nepgr_002212</name>
</gene>
<evidence type="ECO:0000313" key="2">
    <source>
        <dbReference type="Proteomes" id="UP001279734"/>
    </source>
</evidence>
<accession>A0AAD3P6J3</accession>
<proteinExistence type="predicted"/>
<sequence>MGSFLGKVMEGLVQGLLNDDPAAECREELLRGRNPASRFDERVRVKVRMTKRELQELTSRVDLKEQGDCSSQPRSQLGHLILQGGLEGKYYDCSIVPVRHVLEEKKRV</sequence>
<evidence type="ECO:0000313" key="1">
    <source>
        <dbReference type="EMBL" id="GMH00373.1"/>
    </source>
</evidence>
<name>A0AAD3P6J3_NEPGR</name>